<dbReference type="CDD" id="cd12254">
    <property type="entry name" value="RRM_hnRNPH_ESRPs_RBM12_like"/>
    <property type="match status" value="1"/>
</dbReference>
<gene>
    <name evidence="5" type="ORF">NEMVEDRAFT_v1g86795</name>
</gene>
<keyword evidence="2 3" id="KW-0694">RNA-binding</keyword>
<dbReference type="PhylomeDB" id="A7RMK3"/>
<evidence type="ECO:0000256" key="1">
    <source>
        <dbReference type="ARBA" id="ARBA00022737"/>
    </source>
</evidence>
<sequence>NSDNGSNSQDQEATSTIVRMFGLPFESSKRDLYKFFNGLKIASIDLLKHKSGKNQGKNTGVAFVVFKSNNDASKALKMDRSYIGHRYIEL</sequence>
<feature type="non-terminal residue" evidence="5">
    <location>
        <position position="1"/>
    </location>
</feature>
<keyword evidence="6" id="KW-1185">Reference proteome</keyword>
<dbReference type="HOGENOM" id="CLU_188791_0_0_1"/>
<proteinExistence type="predicted"/>
<organism evidence="5 6">
    <name type="scientific">Nematostella vectensis</name>
    <name type="common">Starlet sea anemone</name>
    <dbReference type="NCBI Taxonomy" id="45351"/>
    <lineage>
        <taxon>Eukaryota</taxon>
        <taxon>Metazoa</taxon>
        <taxon>Cnidaria</taxon>
        <taxon>Anthozoa</taxon>
        <taxon>Hexacorallia</taxon>
        <taxon>Actiniaria</taxon>
        <taxon>Edwardsiidae</taxon>
        <taxon>Nematostella</taxon>
    </lineage>
</organism>
<dbReference type="Pfam" id="PF00076">
    <property type="entry name" value="RRM_1"/>
    <property type="match status" value="1"/>
</dbReference>
<dbReference type="GO" id="GO:0003723">
    <property type="term" value="F:RNA binding"/>
    <property type="evidence" value="ECO:0007669"/>
    <property type="project" value="UniProtKB-UniRule"/>
</dbReference>
<dbReference type="eggNOG" id="KOG4211">
    <property type="taxonomic scope" value="Eukaryota"/>
</dbReference>
<evidence type="ECO:0000313" key="6">
    <source>
        <dbReference type="Proteomes" id="UP000001593"/>
    </source>
</evidence>
<dbReference type="InterPro" id="IPR000504">
    <property type="entry name" value="RRM_dom"/>
</dbReference>
<feature type="domain" description="RRM" evidence="4">
    <location>
        <begin position="16"/>
        <end position="90"/>
    </location>
</feature>
<feature type="non-terminal residue" evidence="5">
    <location>
        <position position="90"/>
    </location>
</feature>
<reference evidence="5 6" key="1">
    <citation type="journal article" date="2007" name="Science">
        <title>Sea anemone genome reveals ancestral eumetazoan gene repertoire and genomic organization.</title>
        <authorList>
            <person name="Putnam N.H."/>
            <person name="Srivastava M."/>
            <person name="Hellsten U."/>
            <person name="Dirks B."/>
            <person name="Chapman J."/>
            <person name="Salamov A."/>
            <person name="Terry A."/>
            <person name="Shapiro H."/>
            <person name="Lindquist E."/>
            <person name="Kapitonov V.V."/>
            <person name="Jurka J."/>
            <person name="Genikhovich G."/>
            <person name="Grigoriev I.V."/>
            <person name="Lucas S.M."/>
            <person name="Steele R.E."/>
            <person name="Finnerty J.R."/>
            <person name="Technau U."/>
            <person name="Martindale M.Q."/>
            <person name="Rokhsar D.S."/>
        </authorList>
    </citation>
    <scope>NUCLEOTIDE SEQUENCE [LARGE SCALE GENOMIC DNA]</scope>
    <source>
        <strain evidence="6">CH2 X CH6</strain>
    </source>
</reference>
<dbReference type="SUPFAM" id="SSF54928">
    <property type="entry name" value="RNA-binding domain, RBD"/>
    <property type="match status" value="1"/>
</dbReference>
<dbReference type="PANTHER" id="PTHR13976">
    <property type="entry name" value="HETEROGENEOUS NUCLEAR RIBONUCLEOPROTEIN-RELATED"/>
    <property type="match status" value="1"/>
</dbReference>
<dbReference type="InterPro" id="IPR050666">
    <property type="entry name" value="ESRP"/>
</dbReference>
<keyword evidence="1" id="KW-0677">Repeat</keyword>
<name>A7RMK3_NEMVE</name>
<dbReference type="InParanoid" id="A7RMK3"/>
<evidence type="ECO:0000256" key="3">
    <source>
        <dbReference type="PROSITE-ProRule" id="PRU00176"/>
    </source>
</evidence>
<dbReference type="AlphaFoldDB" id="A7RMK3"/>
<evidence type="ECO:0000313" key="5">
    <source>
        <dbReference type="EMBL" id="EDO47283.1"/>
    </source>
</evidence>
<dbReference type="Proteomes" id="UP000001593">
    <property type="component" value="Unassembled WGS sequence"/>
</dbReference>
<dbReference type="SMART" id="SM00360">
    <property type="entry name" value="RRM"/>
    <property type="match status" value="1"/>
</dbReference>
<protein>
    <recommendedName>
        <fullName evidence="4">RRM domain-containing protein</fullName>
    </recommendedName>
</protein>
<dbReference type="PROSITE" id="PS50102">
    <property type="entry name" value="RRM"/>
    <property type="match status" value="1"/>
</dbReference>
<dbReference type="Gene3D" id="3.30.70.330">
    <property type="match status" value="1"/>
</dbReference>
<evidence type="ECO:0000256" key="2">
    <source>
        <dbReference type="ARBA" id="ARBA00022884"/>
    </source>
</evidence>
<dbReference type="EMBL" id="DS469520">
    <property type="protein sequence ID" value="EDO47283.1"/>
    <property type="molecule type" value="Genomic_DNA"/>
</dbReference>
<dbReference type="InterPro" id="IPR035979">
    <property type="entry name" value="RBD_domain_sf"/>
</dbReference>
<accession>A7RMK3</accession>
<dbReference type="InterPro" id="IPR012677">
    <property type="entry name" value="Nucleotide-bd_a/b_plait_sf"/>
</dbReference>
<evidence type="ECO:0000259" key="4">
    <source>
        <dbReference type="PROSITE" id="PS50102"/>
    </source>
</evidence>
<dbReference type="STRING" id="45351.A7RMK3"/>